<dbReference type="AlphaFoldDB" id="A0A2W0H9S1"/>
<feature type="compositionally biased region" description="Basic residues" evidence="1">
    <location>
        <begin position="94"/>
        <end position="111"/>
    </location>
</feature>
<name>A0A2W0H9S1_9BACI</name>
<protein>
    <submittedName>
        <fullName evidence="3">Uncharacterized protein</fullName>
    </submittedName>
</protein>
<evidence type="ECO:0000313" key="4">
    <source>
        <dbReference type="Proteomes" id="UP000248066"/>
    </source>
</evidence>
<evidence type="ECO:0000256" key="1">
    <source>
        <dbReference type="SAM" id="MobiDB-lite"/>
    </source>
</evidence>
<comment type="caution">
    <text evidence="3">The sequence shown here is derived from an EMBL/GenBank/DDBJ whole genome shotgun (WGS) entry which is preliminary data.</text>
</comment>
<keyword evidence="4" id="KW-1185">Reference proteome</keyword>
<feature type="region of interest" description="Disordered" evidence="1">
    <location>
        <begin position="68"/>
        <end position="115"/>
    </location>
</feature>
<dbReference type="OrthoDB" id="2989424at2"/>
<keyword evidence="2" id="KW-1133">Transmembrane helix</keyword>
<sequence length="137" mass="15429">MLRSFHPLLLVLFALAIVGVGSRLFSDPAGFFVSILVMIGVATLLFLLFRHFIMPRMANSGYGQRYQAQGQGMQARHSGYAQAARKQSPQMQAKAKKGKQPQKKRSSRPLIKRQSDVQLRVIEGKKNKSKKKNRALF</sequence>
<dbReference type="RefSeq" id="WP_110518615.1">
    <property type="nucleotide sequence ID" value="NZ_PDOF01000001.1"/>
</dbReference>
<feature type="transmembrane region" description="Helical" evidence="2">
    <location>
        <begin position="31"/>
        <end position="49"/>
    </location>
</feature>
<dbReference type="EMBL" id="PDOF01000001">
    <property type="protein sequence ID" value="PYZ98593.1"/>
    <property type="molecule type" value="Genomic_DNA"/>
</dbReference>
<accession>A0A2W0H9S1</accession>
<gene>
    <name evidence="3" type="ORF">CR205_08425</name>
</gene>
<dbReference type="Proteomes" id="UP000248066">
    <property type="component" value="Unassembled WGS sequence"/>
</dbReference>
<reference evidence="3 4" key="1">
    <citation type="submission" date="2017-10" db="EMBL/GenBank/DDBJ databases">
        <title>Bacillus sp. nov., a halophilic bacterium isolated from a Yangshapao Lake.</title>
        <authorList>
            <person name="Wang H."/>
        </authorList>
    </citation>
    <scope>NUCLEOTIDE SEQUENCE [LARGE SCALE GENOMIC DNA]</scope>
    <source>
        <strain evidence="3 4">YSP-3</strain>
    </source>
</reference>
<dbReference type="NCBIfam" id="NF041554">
    <property type="entry name" value="SA1362_fam"/>
    <property type="match status" value="1"/>
</dbReference>
<keyword evidence="2" id="KW-0472">Membrane</keyword>
<organism evidence="3 4">
    <name type="scientific">Alteribacter lacisalsi</name>
    <dbReference type="NCBI Taxonomy" id="2045244"/>
    <lineage>
        <taxon>Bacteria</taxon>
        <taxon>Bacillati</taxon>
        <taxon>Bacillota</taxon>
        <taxon>Bacilli</taxon>
        <taxon>Bacillales</taxon>
        <taxon>Bacillaceae</taxon>
        <taxon>Alteribacter</taxon>
    </lineage>
</organism>
<evidence type="ECO:0000313" key="3">
    <source>
        <dbReference type="EMBL" id="PYZ98593.1"/>
    </source>
</evidence>
<dbReference type="InterPro" id="IPR048110">
    <property type="entry name" value="SA1362/YqhP-like"/>
</dbReference>
<evidence type="ECO:0000256" key="2">
    <source>
        <dbReference type="SAM" id="Phobius"/>
    </source>
</evidence>
<keyword evidence="2" id="KW-0812">Transmembrane</keyword>
<proteinExistence type="predicted"/>